<evidence type="ECO:0000256" key="1">
    <source>
        <dbReference type="SAM" id="Phobius"/>
    </source>
</evidence>
<feature type="transmembrane region" description="Helical" evidence="1">
    <location>
        <begin position="225"/>
        <end position="246"/>
    </location>
</feature>
<dbReference type="Pfam" id="PF13386">
    <property type="entry name" value="DsbD_2"/>
    <property type="match status" value="1"/>
</dbReference>
<evidence type="ECO:0000313" key="4">
    <source>
        <dbReference type="Proteomes" id="UP001501822"/>
    </source>
</evidence>
<feature type="transmembrane region" description="Helical" evidence="1">
    <location>
        <begin position="349"/>
        <end position="372"/>
    </location>
</feature>
<keyword evidence="1" id="KW-0812">Transmembrane</keyword>
<dbReference type="PANTHER" id="PTHR40659">
    <property type="entry name" value="NICKEL/COBALT EFFLUX SYSTEM RCNA"/>
    <property type="match status" value="1"/>
</dbReference>
<dbReference type="Proteomes" id="UP001501822">
    <property type="component" value="Unassembled WGS sequence"/>
</dbReference>
<feature type="transmembrane region" description="Helical" evidence="1">
    <location>
        <begin position="267"/>
        <end position="288"/>
    </location>
</feature>
<reference evidence="3 4" key="1">
    <citation type="journal article" date="2019" name="Int. J. Syst. Evol. Microbiol.">
        <title>The Global Catalogue of Microorganisms (GCM) 10K type strain sequencing project: providing services to taxonomists for standard genome sequencing and annotation.</title>
        <authorList>
            <consortium name="The Broad Institute Genomics Platform"/>
            <consortium name="The Broad Institute Genome Sequencing Center for Infectious Disease"/>
            <person name="Wu L."/>
            <person name="Ma J."/>
        </authorList>
    </citation>
    <scope>NUCLEOTIDE SEQUENCE [LARGE SCALE GENOMIC DNA]</scope>
    <source>
        <strain evidence="3 4">JCM 3146</strain>
    </source>
</reference>
<feature type="transmembrane region" description="Helical" evidence="1">
    <location>
        <begin position="426"/>
        <end position="448"/>
    </location>
</feature>
<name>A0ABN0VW43_9ACTN</name>
<feature type="transmembrane region" description="Helical" evidence="1">
    <location>
        <begin position="378"/>
        <end position="405"/>
    </location>
</feature>
<keyword evidence="1" id="KW-1133">Transmembrane helix</keyword>
<comment type="caution">
    <text evidence="3">The sequence shown here is derived from an EMBL/GenBank/DDBJ whole genome shotgun (WGS) entry which is preliminary data.</text>
</comment>
<dbReference type="InterPro" id="IPR039447">
    <property type="entry name" value="UreH-like_TM_dom"/>
</dbReference>
<dbReference type="PANTHER" id="PTHR40659:SF1">
    <property type="entry name" value="NICKEL_COBALT EFFLUX SYSTEM RCNA"/>
    <property type="match status" value="1"/>
</dbReference>
<dbReference type="EMBL" id="BAAABM010000007">
    <property type="protein sequence ID" value="GAA0318575.1"/>
    <property type="molecule type" value="Genomic_DNA"/>
</dbReference>
<organism evidence="3 4">
    <name type="scientific">Actinoallomurus spadix</name>
    <dbReference type="NCBI Taxonomy" id="79912"/>
    <lineage>
        <taxon>Bacteria</taxon>
        <taxon>Bacillati</taxon>
        <taxon>Actinomycetota</taxon>
        <taxon>Actinomycetes</taxon>
        <taxon>Streptosporangiales</taxon>
        <taxon>Thermomonosporaceae</taxon>
        <taxon>Actinoallomurus</taxon>
    </lineage>
</organism>
<dbReference type="InterPro" id="IPR051224">
    <property type="entry name" value="NiCoT_RcnA"/>
</dbReference>
<feature type="domain" description="Urease accessory protein UreH-like transmembrane" evidence="2">
    <location>
        <begin position="286"/>
        <end position="412"/>
    </location>
</feature>
<evidence type="ECO:0000259" key="2">
    <source>
        <dbReference type="Pfam" id="PF13386"/>
    </source>
</evidence>
<dbReference type="RefSeq" id="WP_252800107.1">
    <property type="nucleotide sequence ID" value="NZ_BAAABM010000007.1"/>
</dbReference>
<keyword evidence="4" id="KW-1185">Reference proteome</keyword>
<proteinExistence type="predicted"/>
<feature type="transmembrane region" description="Helical" evidence="1">
    <location>
        <begin position="300"/>
        <end position="320"/>
    </location>
</feature>
<sequence>MSPPLVLAAALMAPLHPLGNFTVNRYDGLVVAAHELRVDHVRDLAEIPAAQVLQGGADLTGWAGRTCSSAAGSFRITVDGRPVRATVRSATARTRPGQAGLPTIRLECALAAPLTVRDGGSAIVVHDTGAADRAGWHEITAAGDRTTLRSSDVPARSKSARLTSYPQDLLSSPLDQRTASLTVTPGGPPLAASPGTGVTRVLPRGAGRFTQAFTDLIGRRSLSPAFTLFALLLATVLGATHALAPGHGKTIMATQAVGRGRRSLRDVIVLGLTVTVTHTAGVLTLALLVASGSTLVSPAAFGWLSATSGVFVVAAGVTLLRRALGHRSHTHPHTHGHDHHHDMPQRGTVVLMGFAGGLLPSPSAVVVLLGAAAVGHAWFGLLLVLAYGLGLALTLVSIGVFITGAGRRLATRIPSLRQRLPCLPRLPGTSVPAGSALLVILLGLGLTVRSLSSVLGQ</sequence>
<evidence type="ECO:0000313" key="3">
    <source>
        <dbReference type="EMBL" id="GAA0318575.1"/>
    </source>
</evidence>
<protein>
    <recommendedName>
        <fullName evidence="2">Urease accessory protein UreH-like transmembrane domain-containing protein</fullName>
    </recommendedName>
</protein>
<accession>A0ABN0VW43</accession>
<gene>
    <name evidence="3" type="ORF">GCM10010151_05540</name>
</gene>
<keyword evidence="1" id="KW-0472">Membrane</keyword>